<feature type="domain" description="PET hydrolase/cutinase-like" evidence="5">
    <location>
        <begin position="113"/>
        <end position="212"/>
    </location>
</feature>
<organism evidence="6 7">
    <name type="scientific">Pontivivens marinum</name>
    <dbReference type="NCBI Taxonomy" id="1690039"/>
    <lineage>
        <taxon>Bacteria</taxon>
        <taxon>Pseudomonadati</taxon>
        <taxon>Pseudomonadota</taxon>
        <taxon>Alphaproteobacteria</taxon>
        <taxon>Rhodobacterales</taxon>
        <taxon>Paracoccaceae</taxon>
        <taxon>Pontivivens</taxon>
    </lineage>
</organism>
<dbReference type="RefSeq" id="WP_097928200.1">
    <property type="nucleotide sequence ID" value="NZ_OCTN01000001.1"/>
</dbReference>
<keyword evidence="3" id="KW-0443">Lipid metabolism</keyword>
<evidence type="ECO:0000256" key="1">
    <source>
        <dbReference type="ARBA" id="ARBA00022801"/>
    </source>
</evidence>
<keyword evidence="4" id="KW-0732">Signal</keyword>
<keyword evidence="7" id="KW-1185">Reference proteome</keyword>
<dbReference type="Gene3D" id="3.40.50.1820">
    <property type="entry name" value="alpha/beta hydrolase"/>
    <property type="match status" value="1"/>
</dbReference>
<dbReference type="EMBL" id="OCTN01000001">
    <property type="protein sequence ID" value="SOH92632.1"/>
    <property type="molecule type" value="Genomic_DNA"/>
</dbReference>
<evidence type="ECO:0000313" key="7">
    <source>
        <dbReference type="Proteomes" id="UP000220034"/>
    </source>
</evidence>
<evidence type="ECO:0000256" key="4">
    <source>
        <dbReference type="SAM" id="SignalP"/>
    </source>
</evidence>
<evidence type="ECO:0000256" key="2">
    <source>
        <dbReference type="ARBA" id="ARBA00022963"/>
    </source>
</evidence>
<dbReference type="Proteomes" id="UP000220034">
    <property type="component" value="Unassembled WGS sequence"/>
</dbReference>
<feature type="chain" id="PRO_5012112627" evidence="4">
    <location>
        <begin position="19"/>
        <end position="425"/>
    </location>
</feature>
<reference evidence="7" key="1">
    <citation type="submission" date="2017-09" db="EMBL/GenBank/DDBJ databases">
        <authorList>
            <person name="Varghese N."/>
            <person name="Submissions S."/>
        </authorList>
    </citation>
    <scope>NUCLEOTIDE SEQUENCE [LARGE SCALE GENOMIC DNA]</scope>
    <source>
        <strain evidence="7">C7</strain>
    </source>
</reference>
<dbReference type="SUPFAM" id="SSF53474">
    <property type="entry name" value="alpha/beta-Hydrolases"/>
    <property type="match status" value="1"/>
</dbReference>
<gene>
    <name evidence="6" type="ORF">SAMN06273572_101480</name>
</gene>
<dbReference type="PANTHER" id="PTHR10272">
    <property type="entry name" value="PLATELET-ACTIVATING FACTOR ACETYLHYDROLASE"/>
    <property type="match status" value="1"/>
</dbReference>
<dbReference type="GO" id="GO:0016042">
    <property type="term" value="P:lipid catabolic process"/>
    <property type="evidence" value="ECO:0007669"/>
    <property type="project" value="UniProtKB-KW"/>
</dbReference>
<dbReference type="Pfam" id="PF12740">
    <property type="entry name" value="PETase"/>
    <property type="match status" value="1"/>
</dbReference>
<dbReference type="OrthoDB" id="9814760at2"/>
<accession>A0A2C9CN31</accession>
<proteinExistence type="predicted"/>
<dbReference type="InterPro" id="IPR041127">
    <property type="entry name" value="PET_hydrolase/cutinase-like"/>
</dbReference>
<dbReference type="AlphaFoldDB" id="A0A2C9CN31"/>
<name>A0A2C9CN31_9RHOB</name>
<evidence type="ECO:0000256" key="3">
    <source>
        <dbReference type="ARBA" id="ARBA00023098"/>
    </source>
</evidence>
<keyword evidence="1 6" id="KW-0378">Hydrolase</keyword>
<dbReference type="InterPro" id="IPR029058">
    <property type="entry name" value="AB_hydrolase_fold"/>
</dbReference>
<keyword evidence="2" id="KW-0442">Lipid degradation</keyword>
<feature type="signal peptide" evidence="4">
    <location>
        <begin position="1"/>
        <end position="18"/>
    </location>
</feature>
<dbReference type="GO" id="GO:0003847">
    <property type="term" value="F:1-alkyl-2-acetylglycerophosphocholine esterase activity"/>
    <property type="evidence" value="ECO:0007669"/>
    <property type="project" value="TreeGrafter"/>
</dbReference>
<dbReference type="PANTHER" id="PTHR10272:SF0">
    <property type="entry name" value="PLATELET-ACTIVATING FACTOR ACETYLHYDROLASE"/>
    <property type="match status" value="1"/>
</dbReference>
<sequence>MRILTALAVLLMPITASAQNRIDLVRPDAPQLAARGEYAIGVRTVTLTNPDVIDIVNVTADAQPRYDRPLTVEIWYPAHAQDGDTTLTTFLRDGTTQAQLQGQAVRDAEALEGEFPLVILSHGYPGNRYLMSHLGDNLASKGYVVASIDHTDSIYSDLGAFGSTLYNRPVDQHFILDTLLGQDSPIAGQVLTDRTVIVGYSMGGYGALISAGAGVTQTSVDYSWGAPQGLLARHLAGSDSHQQLMDDRLKGIVTIGAWGRNQAFWDAEGLSGIDIPTLIMAGSVDDVSDYQNGLRPIFEEMTGTDRHLLTFENANHNAAAPMPAPANSWEMSEALGFTPFEHYEDAVWNQTRMNNIAQHFVTAFVDQHLKGMQDRASYFDLTEYAADGVIALEEDGTPTAEHTYWQGFPARSAVGLRMEHRSAGN</sequence>
<protein>
    <submittedName>
        <fullName evidence="6">Predicted dienelactone hydrolase</fullName>
    </submittedName>
</protein>
<evidence type="ECO:0000259" key="5">
    <source>
        <dbReference type="Pfam" id="PF12740"/>
    </source>
</evidence>
<evidence type="ECO:0000313" key="6">
    <source>
        <dbReference type="EMBL" id="SOH92632.1"/>
    </source>
</evidence>